<proteinExistence type="predicted"/>
<dbReference type="AlphaFoldDB" id="A0A392UXZ5"/>
<keyword evidence="2" id="KW-1185">Reference proteome</keyword>
<evidence type="ECO:0000313" key="1">
    <source>
        <dbReference type="EMBL" id="MCI80002.1"/>
    </source>
</evidence>
<dbReference type="EMBL" id="LXQA010985760">
    <property type="protein sequence ID" value="MCI80002.1"/>
    <property type="molecule type" value="Genomic_DNA"/>
</dbReference>
<accession>A0A392UXZ5</accession>
<evidence type="ECO:0000313" key="2">
    <source>
        <dbReference type="Proteomes" id="UP000265520"/>
    </source>
</evidence>
<feature type="non-terminal residue" evidence="1">
    <location>
        <position position="1"/>
    </location>
</feature>
<name>A0A392UXZ5_9FABA</name>
<organism evidence="1 2">
    <name type="scientific">Trifolium medium</name>
    <dbReference type="NCBI Taxonomy" id="97028"/>
    <lineage>
        <taxon>Eukaryota</taxon>
        <taxon>Viridiplantae</taxon>
        <taxon>Streptophyta</taxon>
        <taxon>Embryophyta</taxon>
        <taxon>Tracheophyta</taxon>
        <taxon>Spermatophyta</taxon>
        <taxon>Magnoliopsida</taxon>
        <taxon>eudicotyledons</taxon>
        <taxon>Gunneridae</taxon>
        <taxon>Pentapetalae</taxon>
        <taxon>rosids</taxon>
        <taxon>fabids</taxon>
        <taxon>Fabales</taxon>
        <taxon>Fabaceae</taxon>
        <taxon>Papilionoideae</taxon>
        <taxon>50 kb inversion clade</taxon>
        <taxon>NPAAA clade</taxon>
        <taxon>Hologalegina</taxon>
        <taxon>IRL clade</taxon>
        <taxon>Trifolieae</taxon>
        <taxon>Trifolium</taxon>
    </lineage>
</organism>
<dbReference type="Proteomes" id="UP000265520">
    <property type="component" value="Unassembled WGS sequence"/>
</dbReference>
<protein>
    <submittedName>
        <fullName evidence="1">Uncharacterized protein</fullName>
    </submittedName>
</protein>
<comment type="caution">
    <text evidence="1">The sequence shown here is derived from an EMBL/GenBank/DDBJ whole genome shotgun (WGS) entry which is preliminary data.</text>
</comment>
<sequence length="48" mass="5354">VEEESGAWGGAWMRTEFLDGSACDKRVLKETVDDELSVYLVELFDSVA</sequence>
<reference evidence="1 2" key="1">
    <citation type="journal article" date="2018" name="Front. Plant Sci.">
        <title>Red Clover (Trifolium pratense) and Zigzag Clover (T. medium) - A Picture of Genomic Similarities and Differences.</title>
        <authorList>
            <person name="Dluhosova J."/>
            <person name="Istvanek J."/>
            <person name="Nedelnik J."/>
            <person name="Repkova J."/>
        </authorList>
    </citation>
    <scope>NUCLEOTIDE SEQUENCE [LARGE SCALE GENOMIC DNA]</scope>
    <source>
        <strain evidence="2">cv. 10/8</strain>
        <tissue evidence="1">Leaf</tissue>
    </source>
</reference>